<dbReference type="Gene3D" id="3.40.50.12780">
    <property type="entry name" value="N-terminal domain of ligase-like"/>
    <property type="match status" value="1"/>
</dbReference>
<dbReference type="Proteomes" id="UP000799118">
    <property type="component" value="Unassembled WGS sequence"/>
</dbReference>
<dbReference type="InterPro" id="IPR005914">
    <property type="entry name" value="Acac_CoA_synth"/>
</dbReference>
<evidence type="ECO:0000259" key="5">
    <source>
        <dbReference type="Pfam" id="PF00501"/>
    </source>
</evidence>
<dbReference type="InterPro" id="IPR032387">
    <property type="entry name" value="ACAS_N"/>
</dbReference>
<dbReference type="SUPFAM" id="SSF56801">
    <property type="entry name" value="Acetyl-CoA synthetase-like"/>
    <property type="match status" value="1"/>
</dbReference>
<dbReference type="GO" id="GO:0030729">
    <property type="term" value="F:acetoacetate-CoA ligase activity"/>
    <property type="evidence" value="ECO:0007669"/>
    <property type="project" value="InterPro"/>
</dbReference>
<organism evidence="7 8">
    <name type="scientific">Gymnopus androsaceus JB14</name>
    <dbReference type="NCBI Taxonomy" id="1447944"/>
    <lineage>
        <taxon>Eukaryota</taxon>
        <taxon>Fungi</taxon>
        <taxon>Dikarya</taxon>
        <taxon>Basidiomycota</taxon>
        <taxon>Agaricomycotina</taxon>
        <taxon>Agaricomycetes</taxon>
        <taxon>Agaricomycetidae</taxon>
        <taxon>Agaricales</taxon>
        <taxon>Marasmiineae</taxon>
        <taxon>Omphalotaceae</taxon>
        <taxon>Gymnopus</taxon>
    </lineage>
</organism>
<evidence type="ECO:0000259" key="6">
    <source>
        <dbReference type="Pfam" id="PF16177"/>
    </source>
</evidence>
<dbReference type="NCBIfam" id="NF002937">
    <property type="entry name" value="PRK03584.1"/>
    <property type="match status" value="1"/>
</dbReference>
<protein>
    <submittedName>
        <fullName evidence="7">Acetoacetyl-CoA synthetase</fullName>
    </submittedName>
</protein>
<accession>A0A6A4IR14</accession>
<dbReference type="Pfam" id="PF16177">
    <property type="entry name" value="ACAS_N"/>
    <property type="match status" value="1"/>
</dbReference>
<feature type="domain" description="AMP-dependent synthetase/ligase" evidence="5">
    <location>
        <begin position="100"/>
        <end position="484"/>
    </location>
</feature>
<dbReference type="PANTHER" id="PTHR42921:SF1">
    <property type="entry name" value="ACETOACETYL-COA SYNTHETASE"/>
    <property type="match status" value="1"/>
</dbReference>
<sequence length="691" mass="76382">MSTLASPLYLPSSSSTATHRFLNRINAKYGLSLASYSDLYHWSTASIDQFWDAVWNETGIIGSKGDHVVDSNAKPNENVAWFDEARLNFAENMLQHRSSEKIALVQATEPTSEYSTPLKRCTYAELYTLVADLVSAMLHHGVRPGDRVGSYSSNCIENTAVFLASIAVGGIWCSTSSDFGPEGVLERFEQVQPKFIFSVDAVVYNAKVHNHTSKLKSLLSGLNKVVPTKPKIVVVTTGLQGTERAGWESDWIDWDAFVRQGQDTKLGRSEEGEINWHRGSFNDPLWILFSSGTTGEPIVHRAGGMLLQSRKELSICADLQSDDVFFYYTTTGWMMWNFLVSGLASGCTLVLYDGSPLRDPAFLWNLVDQLEITIFGTSAKYIDQLSKKYRPREHHSLHSLRHIYSTGSPLAAPLFDYVYEHIHPNILLGSITGGTDICSLFAGIALPVFRGEIQCRMLGMAVESYNPQGIVNPPGIEGELVCVKPFPCMPLGFWPLPGFGTEEAVKAAQLRFQDAYFSGSNGVWYHGDHVLITQSKEGNAGGVIMLGRSDGVLNPGGVRFGSAEIYEVIDSCFADSIEDCIAIGQSIDNGVDERVILFVKLFEDQELSPTLIDAVRTQIRQKRTPRHVPSKIVQVQEIPYTLNGKRVEVLVKKIINGAPLTSVNPATLMNPQCLKFYAEIGVVLRNECLTN</sequence>
<evidence type="ECO:0000256" key="2">
    <source>
        <dbReference type="ARBA" id="ARBA00022598"/>
    </source>
</evidence>
<dbReference type="InterPro" id="IPR000873">
    <property type="entry name" value="AMP-dep_synth/lig_dom"/>
</dbReference>
<dbReference type="GO" id="GO:0006629">
    <property type="term" value="P:lipid metabolic process"/>
    <property type="evidence" value="ECO:0007669"/>
    <property type="project" value="InterPro"/>
</dbReference>
<gene>
    <name evidence="7" type="ORF">BT96DRAFT_847428</name>
</gene>
<name>A0A6A4IR14_9AGAR</name>
<feature type="domain" description="Acetyl-coenzyme A synthetase N-terminal" evidence="6">
    <location>
        <begin position="36"/>
        <end position="92"/>
    </location>
</feature>
<keyword evidence="3" id="KW-0547">Nucleotide-binding</keyword>
<evidence type="ECO:0000313" key="7">
    <source>
        <dbReference type="EMBL" id="KAE9410534.1"/>
    </source>
</evidence>
<dbReference type="NCBIfam" id="TIGR01217">
    <property type="entry name" value="ac_ac_CoA_syn"/>
    <property type="match status" value="1"/>
</dbReference>
<evidence type="ECO:0000256" key="1">
    <source>
        <dbReference type="ARBA" id="ARBA00006432"/>
    </source>
</evidence>
<dbReference type="AlphaFoldDB" id="A0A6A4IR14"/>
<dbReference type="InterPro" id="IPR045851">
    <property type="entry name" value="AMP-bd_C_sf"/>
</dbReference>
<dbReference type="Pfam" id="PF00501">
    <property type="entry name" value="AMP-binding"/>
    <property type="match status" value="1"/>
</dbReference>
<dbReference type="Gene3D" id="3.30.300.30">
    <property type="match status" value="1"/>
</dbReference>
<dbReference type="EMBL" id="ML769385">
    <property type="protein sequence ID" value="KAE9410534.1"/>
    <property type="molecule type" value="Genomic_DNA"/>
</dbReference>
<comment type="similarity">
    <text evidence="1">Belongs to the ATP-dependent AMP-binding enzyme family.</text>
</comment>
<evidence type="ECO:0000256" key="4">
    <source>
        <dbReference type="ARBA" id="ARBA00022840"/>
    </source>
</evidence>
<dbReference type="GO" id="GO:0005524">
    <property type="term" value="F:ATP binding"/>
    <property type="evidence" value="ECO:0007669"/>
    <property type="project" value="UniProtKB-KW"/>
</dbReference>
<dbReference type="InterPro" id="IPR042099">
    <property type="entry name" value="ANL_N_sf"/>
</dbReference>
<keyword evidence="4" id="KW-0067">ATP-binding</keyword>
<reference evidence="7" key="1">
    <citation type="journal article" date="2019" name="Environ. Microbiol.">
        <title>Fungal ecological strategies reflected in gene transcription - a case study of two litter decomposers.</title>
        <authorList>
            <person name="Barbi F."/>
            <person name="Kohler A."/>
            <person name="Barry K."/>
            <person name="Baskaran P."/>
            <person name="Daum C."/>
            <person name="Fauchery L."/>
            <person name="Ihrmark K."/>
            <person name="Kuo A."/>
            <person name="LaButti K."/>
            <person name="Lipzen A."/>
            <person name="Morin E."/>
            <person name="Grigoriev I.V."/>
            <person name="Henrissat B."/>
            <person name="Lindahl B."/>
            <person name="Martin F."/>
        </authorList>
    </citation>
    <scope>NUCLEOTIDE SEQUENCE</scope>
    <source>
        <strain evidence="7">JB14</strain>
    </source>
</reference>
<evidence type="ECO:0000256" key="3">
    <source>
        <dbReference type="ARBA" id="ARBA00022741"/>
    </source>
</evidence>
<dbReference type="PANTHER" id="PTHR42921">
    <property type="entry name" value="ACETOACETYL-COA SYNTHETASE"/>
    <property type="match status" value="1"/>
</dbReference>
<keyword evidence="2" id="KW-0436">Ligase</keyword>
<proteinExistence type="inferred from homology"/>
<dbReference type="OrthoDB" id="10253869at2759"/>
<keyword evidence="8" id="KW-1185">Reference proteome</keyword>
<evidence type="ECO:0000313" key="8">
    <source>
        <dbReference type="Proteomes" id="UP000799118"/>
    </source>
</evidence>